<dbReference type="AlphaFoldDB" id="A0A6A6THU5"/>
<keyword evidence="7 9" id="KW-0326">Glycosidase</keyword>
<evidence type="ECO:0000256" key="7">
    <source>
        <dbReference type="ARBA" id="ARBA00023295"/>
    </source>
</evidence>
<evidence type="ECO:0000256" key="8">
    <source>
        <dbReference type="ARBA" id="ARBA00023326"/>
    </source>
</evidence>
<dbReference type="GO" id="GO:0030245">
    <property type="term" value="P:cellulose catabolic process"/>
    <property type="evidence" value="ECO:0007669"/>
    <property type="project" value="UniProtKB-KW"/>
</dbReference>
<evidence type="ECO:0000256" key="1">
    <source>
        <dbReference type="ARBA" id="ARBA00001641"/>
    </source>
</evidence>
<evidence type="ECO:0000256" key="9">
    <source>
        <dbReference type="RuleBase" id="RU361164"/>
    </source>
</evidence>
<dbReference type="PANTHER" id="PTHR33753:SF2">
    <property type="entry name" value="GLYCOSIDE HYDROLASE FAMILY 7 PROTEIN"/>
    <property type="match status" value="1"/>
</dbReference>
<keyword evidence="13" id="KW-1185">Reference proteome</keyword>
<dbReference type="PRINTS" id="PR00734">
    <property type="entry name" value="GLHYDRLASE7"/>
</dbReference>
<keyword evidence="6" id="KW-0119">Carbohydrate metabolism</keyword>
<dbReference type="InterPro" id="IPR037019">
    <property type="entry name" value="Glyco_hydro_7_sf"/>
</dbReference>
<dbReference type="Proteomes" id="UP000799324">
    <property type="component" value="Unassembled WGS sequence"/>
</dbReference>
<dbReference type="Pfam" id="PF00840">
    <property type="entry name" value="Glyco_hydro_7"/>
    <property type="match status" value="1"/>
</dbReference>
<comment type="similarity">
    <text evidence="2 9">Belongs to the glycosyl hydrolase 7 (cellulase C) family.</text>
</comment>
<dbReference type="PROSITE" id="PS51257">
    <property type="entry name" value="PROKAR_LIPOPROTEIN"/>
    <property type="match status" value="1"/>
</dbReference>
<evidence type="ECO:0000256" key="5">
    <source>
        <dbReference type="ARBA" id="ARBA00023001"/>
    </source>
</evidence>
<feature type="chain" id="PRO_5025618144" description="Glucanase" evidence="11">
    <location>
        <begin position="18"/>
        <end position="454"/>
    </location>
</feature>
<evidence type="ECO:0000256" key="11">
    <source>
        <dbReference type="SAM" id="SignalP"/>
    </source>
</evidence>
<evidence type="ECO:0000313" key="13">
    <source>
        <dbReference type="Proteomes" id="UP000799324"/>
    </source>
</evidence>
<proteinExistence type="inferred from homology"/>
<dbReference type="CDD" id="cd07999">
    <property type="entry name" value="GH7_CBH_EG"/>
    <property type="match status" value="1"/>
</dbReference>
<evidence type="ECO:0000313" key="12">
    <source>
        <dbReference type="EMBL" id="KAF2658767.1"/>
    </source>
</evidence>
<dbReference type="FunFam" id="2.70.100.10:FF:000001">
    <property type="entry name" value="Glucanase"/>
    <property type="match status" value="1"/>
</dbReference>
<protein>
    <recommendedName>
        <fullName evidence="9">Glucanase</fullName>
        <ecNumber evidence="9">3.2.1.-</ecNumber>
    </recommendedName>
</protein>
<feature type="region of interest" description="Disordered" evidence="10">
    <location>
        <begin position="408"/>
        <end position="428"/>
    </location>
</feature>
<dbReference type="OrthoDB" id="412382at2759"/>
<name>A0A6A6THU5_9PLEO</name>
<evidence type="ECO:0000256" key="6">
    <source>
        <dbReference type="ARBA" id="ARBA00023277"/>
    </source>
</evidence>
<dbReference type="InterPro" id="IPR013320">
    <property type="entry name" value="ConA-like_dom_sf"/>
</dbReference>
<dbReference type="SUPFAM" id="SSF49899">
    <property type="entry name" value="Concanavalin A-like lectins/glucanases"/>
    <property type="match status" value="1"/>
</dbReference>
<dbReference type="PANTHER" id="PTHR33753">
    <property type="entry name" value="1,4-BETA-D-GLUCAN CELLOBIOHYDROLASE B"/>
    <property type="match status" value="1"/>
</dbReference>
<dbReference type="EC" id="3.2.1.-" evidence="9"/>
<evidence type="ECO:0000256" key="10">
    <source>
        <dbReference type="SAM" id="MobiDB-lite"/>
    </source>
</evidence>
<keyword evidence="4 9" id="KW-0378">Hydrolase</keyword>
<keyword evidence="3 11" id="KW-0732">Signal</keyword>
<keyword evidence="8 9" id="KW-0624">Polysaccharide degradation</keyword>
<dbReference type="InterPro" id="IPR001722">
    <property type="entry name" value="Glyco_hydro_7"/>
</dbReference>
<dbReference type="EMBL" id="MU004312">
    <property type="protein sequence ID" value="KAF2658767.1"/>
    <property type="molecule type" value="Genomic_DNA"/>
</dbReference>
<sequence length="454" mass="47888">MYKGLLASLSLFGAACAQQVGTQQSETHPSLSWSTCTGTGGTSCTSKTASITVDSNWRWAHVTSGYTNCYTDNAWNATTCADGATCAKNCAIDGADYSGTYGISSSGNALTLKFVTKGSYSTNIGSRTYLMDGDSKYQMFNPIGKEFTFDVDVSKLPCGLNGALYFVEMAADGGLGKGNNKAGAKYGTGYCDAQCPHDVKWIDGAANSEGWTPSPNDKNAGSGKYGACCPEMDIWEANKISTAYTPHPCSKLGLSKCTDTECGDGDNRYGGTCDKDGCDFNSYRMGVKDFYGPGLTLDTGKKMTVVTQFIGSGTDLTEIKRFYVQGGKVFKNTDSTISGVTGNSITDSWCAAQKTAFGDKSSFADKGGLKQMAASLAKGHVLVMSLWDDHAVNMLWLDSTYPTDKTADTPGVGRGTCATDSGKPDDVETNSPDATVIYSNIKFGPIGSTFAQPA</sequence>
<evidence type="ECO:0000256" key="2">
    <source>
        <dbReference type="ARBA" id="ARBA00006044"/>
    </source>
</evidence>
<evidence type="ECO:0000256" key="4">
    <source>
        <dbReference type="ARBA" id="ARBA00022801"/>
    </source>
</evidence>
<gene>
    <name evidence="12" type="ORF">K491DRAFT_713249</name>
</gene>
<dbReference type="GO" id="GO:0016162">
    <property type="term" value="F:cellulose 1,4-beta-cellobiosidase activity"/>
    <property type="evidence" value="ECO:0007669"/>
    <property type="project" value="UniProtKB-EC"/>
</dbReference>
<accession>A0A6A6THU5</accession>
<keyword evidence="5 9" id="KW-0136">Cellulose degradation</keyword>
<evidence type="ECO:0000256" key="3">
    <source>
        <dbReference type="ARBA" id="ARBA00022729"/>
    </source>
</evidence>
<feature type="signal peptide" evidence="11">
    <location>
        <begin position="1"/>
        <end position="17"/>
    </location>
</feature>
<dbReference type="Gene3D" id="2.70.100.10">
    <property type="entry name" value="Glycoside hydrolase, family 7, domain"/>
    <property type="match status" value="1"/>
</dbReference>
<comment type="catalytic activity">
    <reaction evidence="1">
        <text>Hydrolysis of (1-&gt;4)-beta-D-glucosidic linkages in cellulose and cellotetraose, releasing cellobiose from the non-reducing ends of the chains.</text>
        <dbReference type="EC" id="3.2.1.91"/>
    </reaction>
</comment>
<reference evidence="12" key="1">
    <citation type="journal article" date="2020" name="Stud. Mycol.">
        <title>101 Dothideomycetes genomes: a test case for predicting lifestyles and emergence of pathogens.</title>
        <authorList>
            <person name="Haridas S."/>
            <person name="Albert R."/>
            <person name="Binder M."/>
            <person name="Bloem J."/>
            <person name="Labutti K."/>
            <person name="Salamov A."/>
            <person name="Andreopoulos B."/>
            <person name="Baker S."/>
            <person name="Barry K."/>
            <person name="Bills G."/>
            <person name="Bluhm B."/>
            <person name="Cannon C."/>
            <person name="Castanera R."/>
            <person name="Culley D."/>
            <person name="Daum C."/>
            <person name="Ezra D."/>
            <person name="Gonzalez J."/>
            <person name="Henrissat B."/>
            <person name="Kuo A."/>
            <person name="Liang C."/>
            <person name="Lipzen A."/>
            <person name="Lutzoni F."/>
            <person name="Magnuson J."/>
            <person name="Mondo S."/>
            <person name="Nolan M."/>
            <person name="Ohm R."/>
            <person name="Pangilinan J."/>
            <person name="Park H.-J."/>
            <person name="Ramirez L."/>
            <person name="Alfaro M."/>
            <person name="Sun H."/>
            <person name="Tritt A."/>
            <person name="Yoshinaga Y."/>
            <person name="Zwiers L.-H."/>
            <person name="Turgeon B."/>
            <person name="Goodwin S."/>
            <person name="Spatafora J."/>
            <person name="Crous P."/>
            <person name="Grigoriev I."/>
        </authorList>
    </citation>
    <scope>NUCLEOTIDE SEQUENCE</scope>
    <source>
        <strain evidence="12">CBS 122681</strain>
    </source>
</reference>
<organism evidence="12 13">
    <name type="scientific">Lophiostoma macrostomum CBS 122681</name>
    <dbReference type="NCBI Taxonomy" id="1314788"/>
    <lineage>
        <taxon>Eukaryota</taxon>
        <taxon>Fungi</taxon>
        <taxon>Dikarya</taxon>
        <taxon>Ascomycota</taxon>
        <taxon>Pezizomycotina</taxon>
        <taxon>Dothideomycetes</taxon>
        <taxon>Pleosporomycetidae</taxon>
        <taxon>Pleosporales</taxon>
        <taxon>Lophiostomataceae</taxon>
        <taxon>Lophiostoma</taxon>
    </lineage>
</organism>